<feature type="transmembrane region" description="Helical" evidence="1">
    <location>
        <begin position="21"/>
        <end position="39"/>
    </location>
</feature>
<dbReference type="EMBL" id="BMUE01000002">
    <property type="protein sequence ID" value="GGW38437.1"/>
    <property type="molecule type" value="Genomic_DNA"/>
</dbReference>
<keyword evidence="3" id="KW-1185">Reference proteome</keyword>
<proteinExistence type="predicted"/>
<evidence type="ECO:0000313" key="2">
    <source>
        <dbReference type="EMBL" id="GGW38437.1"/>
    </source>
</evidence>
<reference evidence="2" key="2">
    <citation type="submission" date="2020-09" db="EMBL/GenBank/DDBJ databases">
        <authorList>
            <person name="Sun Q."/>
            <person name="Ohkuma M."/>
        </authorList>
    </citation>
    <scope>NUCLEOTIDE SEQUENCE</scope>
    <source>
        <strain evidence="2">JCM 4490</strain>
    </source>
</reference>
<sequence length="269" mass="30920">MKPQSARNKRVVDNRLMSIQLTVSAISAVVALVSIVLSSRAARMQTLLSAELERQSAELAREAKRHDIMSRFRDPLLWSAFDLQSRLYNIMTQHFLQTYGASEVAREREYARRSTLFVICEYLGWVEIIRRRIRFLDLGNRQDNRKLISLLTEISEALSTSTYSDRRFRVLRGEQRALGELMINRGGHAESCLGYAEFCNRLEVDPGFTKWTQGLTADIETLIQSLDSLQRITDLQCGLMNLVNFLDPHAERIPETRRSLLRSISRDGP</sequence>
<gene>
    <name evidence="2" type="ORF">GCM10010503_13250</name>
</gene>
<name>A0A918J1F8_9ACTN</name>
<evidence type="ECO:0000313" key="3">
    <source>
        <dbReference type="Proteomes" id="UP000620224"/>
    </source>
</evidence>
<keyword evidence="1" id="KW-0812">Transmembrane</keyword>
<comment type="caution">
    <text evidence="2">The sequence shown here is derived from an EMBL/GenBank/DDBJ whole genome shotgun (WGS) entry which is preliminary data.</text>
</comment>
<keyword evidence="1" id="KW-0472">Membrane</keyword>
<reference evidence="2" key="1">
    <citation type="journal article" date="2014" name="Int. J. Syst. Evol. Microbiol.">
        <title>Complete genome sequence of Corynebacterium casei LMG S-19264T (=DSM 44701T), isolated from a smear-ripened cheese.</title>
        <authorList>
            <consortium name="US DOE Joint Genome Institute (JGI-PGF)"/>
            <person name="Walter F."/>
            <person name="Albersmeier A."/>
            <person name="Kalinowski J."/>
            <person name="Ruckert C."/>
        </authorList>
    </citation>
    <scope>NUCLEOTIDE SEQUENCE</scope>
    <source>
        <strain evidence="2">JCM 4490</strain>
    </source>
</reference>
<evidence type="ECO:0000256" key="1">
    <source>
        <dbReference type="SAM" id="Phobius"/>
    </source>
</evidence>
<protein>
    <submittedName>
        <fullName evidence="2">Uncharacterized protein</fullName>
    </submittedName>
</protein>
<organism evidence="2 3">
    <name type="scientific">Streptomyces lucensis JCM 4490</name>
    <dbReference type="NCBI Taxonomy" id="1306176"/>
    <lineage>
        <taxon>Bacteria</taxon>
        <taxon>Bacillati</taxon>
        <taxon>Actinomycetota</taxon>
        <taxon>Actinomycetes</taxon>
        <taxon>Kitasatosporales</taxon>
        <taxon>Streptomycetaceae</taxon>
        <taxon>Streptomyces</taxon>
    </lineage>
</organism>
<dbReference type="AlphaFoldDB" id="A0A918J1F8"/>
<keyword evidence="1" id="KW-1133">Transmembrane helix</keyword>
<dbReference type="Proteomes" id="UP000620224">
    <property type="component" value="Unassembled WGS sequence"/>
</dbReference>
<accession>A0A918J1F8</accession>